<reference evidence="2" key="1">
    <citation type="submission" date="2010-08" db="EMBL/GenBank/DDBJ databases">
        <authorList>
            <consortium name="Caenorhabditis japonica Sequencing Consortium"/>
            <person name="Wilson R.K."/>
        </authorList>
    </citation>
    <scope>NUCLEOTIDE SEQUENCE [LARGE SCALE GENOMIC DNA]</scope>
    <source>
        <strain evidence="2">DF5081</strain>
    </source>
</reference>
<proteinExistence type="predicted"/>
<accession>A0A8R1IXN0</accession>
<dbReference type="Proteomes" id="UP000005237">
    <property type="component" value="Unassembled WGS sequence"/>
</dbReference>
<sequence>MAIIRDRQVDMPTLAKQFMTSKSVIWASLGSSSISGRSLQLKEEWTKIPLQAMTNLIESMQRRCEAVIKAKGMATRLSRK</sequence>
<dbReference type="Gene3D" id="3.30.420.10">
    <property type="entry name" value="Ribonuclease H-like superfamily/Ribonuclease H"/>
    <property type="match status" value="1"/>
</dbReference>
<evidence type="ECO:0000313" key="1">
    <source>
        <dbReference type="EnsemblMetazoa" id="CJA42034.1"/>
    </source>
</evidence>
<dbReference type="EnsemblMetazoa" id="CJA42034.1">
    <property type="protein sequence ID" value="CJA42034.1"/>
    <property type="gene ID" value="WBGene00217882"/>
</dbReference>
<dbReference type="AlphaFoldDB" id="A0A8R1IXN0"/>
<keyword evidence="2" id="KW-1185">Reference proteome</keyword>
<name>A0A8R1IXN0_CAEJA</name>
<dbReference type="GO" id="GO:0003676">
    <property type="term" value="F:nucleic acid binding"/>
    <property type="evidence" value="ECO:0007669"/>
    <property type="project" value="InterPro"/>
</dbReference>
<reference evidence="1" key="2">
    <citation type="submission" date="2022-06" db="UniProtKB">
        <authorList>
            <consortium name="EnsemblMetazoa"/>
        </authorList>
    </citation>
    <scope>IDENTIFICATION</scope>
    <source>
        <strain evidence="1">DF5081</strain>
    </source>
</reference>
<organism evidence="1 2">
    <name type="scientific">Caenorhabditis japonica</name>
    <dbReference type="NCBI Taxonomy" id="281687"/>
    <lineage>
        <taxon>Eukaryota</taxon>
        <taxon>Metazoa</taxon>
        <taxon>Ecdysozoa</taxon>
        <taxon>Nematoda</taxon>
        <taxon>Chromadorea</taxon>
        <taxon>Rhabditida</taxon>
        <taxon>Rhabditina</taxon>
        <taxon>Rhabditomorpha</taxon>
        <taxon>Rhabditoidea</taxon>
        <taxon>Rhabditidae</taxon>
        <taxon>Peloderinae</taxon>
        <taxon>Caenorhabditis</taxon>
    </lineage>
</organism>
<evidence type="ECO:0000313" key="2">
    <source>
        <dbReference type="Proteomes" id="UP000005237"/>
    </source>
</evidence>
<protein>
    <submittedName>
        <fullName evidence="1">Uncharacterized protein</fullName>
    </submittedName>
</protein>
<dbReference type="InterPro" id="IPR036397">
    <property type="entry name" value="RNaseH_sf"/>
</dbReference>